<dbReference type="VEuPathDB" id="PlasmoDB:PKNH_0826700"/>
<proteinExistence type="predicted"/>
<dbReference type="VEuPathDB" id="PlasmoDB:PKA1H_080032000"/>
<dbReference type="OrthoDB" id="377882at2759"/>
<protein>
    <submittedName>
        <fullName evidence="1">Uncharacterized protein</fullName>
    </submittedName>
</protein>
<dbReference type="VEuPathDB" id="PlasmoDB:PKNOH_S100055300"/>
<accession>A0A1Y3DPJ2</accession>
<dbReference type="AlphaFoldDB" id="A0A1Y3DPJ2"/>
<name>A0A1Y3DPJ2_PLAKN</name>
<evidence type="ECO:0000313" key="2">
    <source>
        <dbReference type="Proteomes" id="UP000195012"/>
    </source>
</evidence>
<dbReference type="EMBL" id="NETL01000024">
    <property type="protein sequence ID" value="OTN66129.1"/>
    <property type="molecule type" value="Genomic_DNA"/>
</dbReference>
<organism evidence="1 2">
    <name type="scientific">Plasmodium knowlesi</name>
    <dbReference type="NCBI Taxonomy" id="5850"/>
    <lineage>
        <taxon>Eukaryota</taxon>
        <taxon>Sar</taxon>
        <taxon>Alveolata</taxon>
        <taxon>Apicomplexa</taxon>
        <taxon>Aconoidasida</taxon>
        <taxon>Haemosporida</taxon>
        <taxon>Plasmodiidae</taxon>
        <taxon>Plasmodium</taxon>
        <taxon>Plasmodium (Plasmodium)</taxon>
    </lineage>
</organism>
<gene>
    <name evidence="1" type="ORF">PKNOH_S100055300</name>
</gene>
<sequence>MQLYMLAEGLKSRLTQTVRKLPVGPPLPPSHSCELASQRRRHISQSSFKMMGDNSALRMFLYLALFIQCTAAYSFSQSKNTEDDGNIFFTPMLNKERKGSYLKGISQNAHEGYNPRKERHATKIKQNMNKLFQTLYPNEAQMEESKRKEFDCQGSNMESVHDKQEAQINNRSYDDVGDATYSAMSRESHDEGIHNSRRKGIFLSGNVLNRDLPSIYPVGQRGETTHQNFTNVSNFGGEEKTVQHHSGENMQDQEKAATNDQSTMEILGKSEKLKSESKFAFLDYLKDLFQKSTYVKKFQNFIELFFNKYDQRVLESTIFFNFDETLF</sequence>
<evidence type="ECO:0000313" key="1">
    <source>
        <dbReference type="EMBL" id="OTN66129.1"/>
    </source>
</evidence>
<dbReference type="Proteomes" id="UP000195012">
    <property type="component" value="Unassembled WGS sequence"/>
</dbReference>
<reference evidence="1 2" key="1">
    <citation type="submission" date="2017-05" db="EMBL/GenBank/DDBJ databases">
        <title>PacBio assembly of a Plasmodium knowlesi genome sequence with Hi-C correction and manual annotation of the SICAvar gene family.</title>
        <authorList>
            <person name="Lapp S.A."/>
            <person name="Geraldo J.A."/>
            <person name="Chien J.-T."/>
            <person name="Ay F."/>
            <person name="Pakala S.B."/>
            <person name="Batugedara G."/>
            <person name="Humphrey J.C."/>
            <person name="Debarry J.D."/>
            <person name="Le Roch K.G."/>
            <person name="Galinski M.R."/>
            <person name="Kissinger J.C."/>
        </authorList>
    </citation>
    <scope>NUCLEOTIDE SEQUENCE [LARGE SCALE GENOMIC DNA]</scope>
    <source>
        <strain evidence="2">Malayan Strain Pk1 (A+)</strain>
    </source>
</reference>
<comment type="caution">
    <text evidence="1">The sequence shown here is derived from an EMBL/GenBank/DDBJ whole genome shotgun (WGS) entry which is preliminary data.</text>
</comment>